<feature type="domain" description="Reverse transcriptase Ty1/copia-type" evidence="2">
    <location>
        <begin position="331"/>
        <end position="479"/>
    </location>
</feature>
<dbReference type="OrthoDB" id="3054497at2759"/>
<feature type="compositionally biased region" description="Acidic residues" evidence="1">
    <location>
        <begin position="201"/>
        <end position="214"/>
    </location>
</feature>
<protein>
    <recommendedName>
        <fullName evidence="2">Reverse transcriptase Ty1/copia-type domain-containing protein</fullName>
    </recommendedName>
</protein>
<dbReference type="InterPro" id="IPR013103">
    <property type="entry name" value="RVT_2"/>
</dbReference>
<organism evidence="3 4">
    <name type="scientific">Puccinia sorghi</name>
    <dbReference type="NCBI Taxonomy" id="27349"/>
    <lineage>
        <taxon>Eukaryota</taxon>
        <taxon>Fungi</taxon>
        <taxon>Dikarya</taxon>
        <taxon>Basidiomycota</taxon>
        <taxon>Pucciniomycotina</taxon>
        <taxon>Pucciniomycetes</taxon>
        <taxon>Pucciniales</taxon>
        <taxon>Pucciniaceae</taxon>
        <taxon>Puccinia</taxon>
    </lineage>
</organism>
<dbReference type="AlphaFoldDB" id="A0A0L6UQV6"/>
<comment type="caution">
    <text evidence="3">The sequence shown here is derived from an EMBL/GenBank/DDBJ whole genome shotgun (WGS) entry which is preliminary data.</text>
</comment>
<name>A0A0L6UQV6_9BASI</name>
<feature type="region of interest" description="Disordered" evidence="1">
    <location>
        <begin position="191"/>
        <end position="225"/>
    </location>
</feature>
<evidence type="ECO:0000313" key="4">
    <source>
        <dbReference type="Proteomes" id="UP000037035"/>
    </source>
</evidence>
<proteinExistence type="predicted"/>
<dbReference type="STRING" id="27349.A0A0L6UQV6"/>
<dbReference type="VEuPathDB" id="FungiDB:VP01_4177g2"/>
<dbReference type="Pfam" id="PF07727">
    <property type="entry name" value="RVT_2"/>
    <property type="match status" value="1"/>
</dbReference>
<reference evidence="3 4" key="1">
    <citation type="submission" date="2015-08" db="EMBL/GenBank/DDBJ databases">
        <title>Next Generation Sequencing and Analysis of the Genome of Puccinia sorghi L Schw, the Causal Agent of Maize Common Rust.</title>
        <authorList>
            <person name="Rochi L."/>
            <person name="Burguener G."/>
            <person name="Darino M."/>
            <person name="Turjanski A."/>
            <person name="Kreff E."/>
            <person name="Dieguez M.J."/>
            <person name="Sacco F."/>
        </authorList>
    </citation>
    <scope>NUCLEOTIDE SEQUENCE [LARGE SCALE GENOMIC DNA]</scope>
    <source>
        <strain evidence="3 4">RO10H11247</strain>
    </source>
</reference>
<evidence type="ECO:0000313" key="3">
    <source>
        <dbReference type="EMBL" id="KNZ50918.1"/>
    </source>
</evidence>
<accession>A0A0L6UQV6</accession>
<evidence type="ECO:0000259" key="2">
    <source>
        <dbReference type="Pfam" id="PF07727"/>
    </source>
</evidence>
<sequence length="546" mass="62454">MIHSSLHVSYHRIRQCLGIPVKNLSSCEACAVSKITRGSFHTPVGLEAKRIGYYPTIIHSDRGTEFVNSRLLEFCNKNLIRTRHNSSGYRSEKTSLELNHQDQNFNSESNSIFFKPVGICVSCLIQPERHNSKLELLSYKILDNDGRIVNSKHLTFLDLPSSKNSSFDDKELTLLQDDDSDISPDIIESDVEISGMPSESLSEEEESDVNEDVADSLSPNPTRTLCDRTSKVKPVKYSYLTGDPTSFKRPMLSEQRNEWSYAVNEELEKIEEHDVWEDQNEEPKSHLKTVWIFKTKPYTLSSAERKKACLCIQGFLQIPDKKKYLYNNLMCTFLFAPLKEEIYIKTPEGSKQTAPFLKLKKSLYGLKQAPANLYDMLKSWFNQINFIQSTADPCLFIHKNKHSFIFFHVDDLIVIGDFNNFEDLFLKRFPNSTTHDPNTLLDMDLDYDSDSVALSQRKLIDKGLELAGIKECHPVNTPLSVGIQLCEASEQEKEEFKKRKINFRTHTGILNYLACQTRSDLAPAVSILSGLNHAPIINHWQQVIHC</sequence>
<dbReference type="EMBL" id="LAVV01009254">
    <property type="protein sequence ID" value="KNZ50918.1"/>
    <property type="molecule type" value="Genomic_DNA"/>
</dbReference>
<dbReference type="Proteomes" id="UP000037035">
    <property type="component" value="Unassembled WGS sequence"/>
</dbReference>
<keyword evidence="4" id="KW-1185">Reference proteome</keyword>
<gene>
    <name evidence="3" type="ORF">VP01_4177g2</name>
</gene>
<evidence type="ECO:0000256" key="1">
    <source>
        <dbReference type="SAM" id="MobiDB-lite"/>
    </source>
</evidence>